<comment type="caution">
    <text evidence="9">The sequence shown here is derived from an EMBL/GenBank/DDBJ whole genome shotgun (WGS) entry which is preliminary data.</text>
</comment>
<evidence type="ECO:0000313" key="9">
    <source>
        <dbReference type="EMBL" id="OUM85326.1"/>
    </source>
</evidence>
<dbReference type="PANTHER" id="PTHR42930">
    <property type="entry name" value="PHOSPHATE-SPECIFIC TRANSPORT SYSTEM ACCESSORY PROTEIN PHOU"/>
    <property type="match status" value="1"/>
</dbReference>
<organism evidence="9 10">
    <name type="scientific">Bacillus thermozeamaize</name>
    <dbReference type="NCBI Taxonomy" id="230954"/>
    <lineage>
        <taxon>Bacteria</taxon>
        <taxon>Bacillati</taxon>
        <taxon>Bacillota</taxon>
        <taxon>Bacilli</taxon>
        <taxon>Bacillales</taxon>
        <taxon>Bacillaceae</taxon>
        <taxon>Bacillus</taxon>
    </lineage>
</organism>
<dbReference type="Pfam" id="PF01895">
    <property type="entry name" value="PhoU"/>
    <property type="match status" value="2"/>
</dbReference>
<evidence type="ECO:0000256" key="1">
    <source>
        <dbReference type="ARBA" id="ARBA00004496"/>
    </source>
</evidence>
<dbReference type="PANTHER" id="PTHR42930:SF3">
    <property type="entry name" value="PHOSPHATE-SPECIFIC TRANSPORT SYSTEM ACCESSORY PROTEIN PHOU"/>
    <property type="match status" value="1"/>
</dbReference>
<dbReference type="InterPro" id="IPR038078">
    <property type="entry name" value="PhoU-like_sf"/>
</dbReference>
<evidence type="ECO:0000256" key="7">
    <source>
        <dbReference type="PIRNR" id="PIRNR003107"/>
    </source>
</evidence>
<dbReference type="EMBL" id="LZRT01000107">
    <property type="protein sequence ID" value="OUM85326.1"/>
    <property type="molecule type" value="Genomic_DNA"/>
</dbReference>
<dbReference type="SUPFAM" id="SSF109755">
    <property type="entry name" value="PhoU-like"/>
    <property type="match status" value="1"/>
</dbReference>
<dbReference type="Proteomes" id="UP000196475">
    <property type="component" value="Unassembled WGS sequence"/>
</dbReference>
<comment type="subcellular location">
    <subcellularLocation>
        <location evidence="1 7">Cytoplasm</location>
    </subcellularLocation>
</comment>
<keyword evidence="5 7" id="KW-0963">Cytoplasm</keyword>
<evidence type="ECO:0000256" key="3">
    <source>
        <dbReference type="ARBA" id="ARBA00011738"/>
    </source>
</evidence>
<dbReference type="AlphaFoldDB" id="A0A1Y3PGU4"/>
<dbReference type="GO" id="GO:0005737">
    <property type="term" value="C:cytoplasm"/>
    <property type="evidence" value="ECO:0007669"/>
    <property type="project" value="UniProtKB-SubCell"/>
</dbReference>
<proteinExistence type="inferred from homology"/>
<name>A0A1Y3PGU4_9BACI</name>
<keyword evidence="4 7" id="KW-0813">Transport</keyword>
<evidence type="ECO:0000313" key="10">
    <source>
        <dbReference type="Proteomes" id="UP000196475"/>
    </source>
</evidence>
<dbReference type="Gene3D" id="1.20.58.220">
    <property type="entry name" value="Phosphate transport system protein phou homolog 2, domain 2"/>
    <property type="match status" value="1"/>
</dbReference>
<comment type="function">
    <text evidence="7">Plays a role in the regulation of phosphate uptake.</text>
</comment>
<evidence type="ECO:0000256" key="4">
    <source>
        <dbReference type="ARBA" id="ARBA00022448"/>
    </source>
</evidence>
<sequence>MSRRGFHDELEMLHQELLKMGSLVEEAIYLSVKSLVERDVKLAEKVIMQDDLLDQMELKIEEKCLQLMALQQPMAKDLRRLGTMLKIVTDLERMADHAVDIAKATIKLQHEPYPKPLIDIPKMASIVQEMVHASIEAYIRQDEELAYQTAKKDDEVDALFKLIFNELVDVMTNDRSKTTEGTQLLMVAQFLERIGDHATNLNEWVIYMVTGQIPELNK</sequence>
<dbReference type="InterPro" id="IPR028366">
    <property type="entry name" value="PhoU"/>
</dbReference>
<feature type="domain" description="PhoU" evidence="8">
    <location>
        <begin position="120"/>
        <end position="205"/>
    </location>
</feature>
<dbReference type="GO" id="GO:0045936">
    <property type="term" value="P:negative regulation of phosphate metabolic process"/>
    <property type="evidence" value="ECO:0007669"/>
    <property type="project" value="InterPro"/>
</dbReference>
<accession>A0A1Y3PGU4</accession>
<evidence type="ECO:0000259" key="8">
    <source>
        <dbReference type="Pfam" id="PF01895"/>
    </source>
</evidence>
<feature type="domain" description="PhoU" evidence="8">
    <location>
        <begin position="17"/>
        <end position="104"/>
    </location>
</feature>
<dbReference type="GO" id="GO:0006817">
    <property type="term" value="P:phosphate ion transport"/>
    <property type="evidence" value="ECO:0007669"/>
    <property type="project" value="UniProtKB-KW"/>
</dbReference>
<protein>
    <recommendedName>
        <fullName evidence="7">Phosphate-specific transport system accessory protein PhoU</fullName>
    </recommendedName>
</protein>
<dbReference type="InterPro" id="IPR026022">
    <property type="entry name" value="PhoU_dom"/>
</dbReference>
<comment type="subunit">
    <text evidence="3 7">Homodimer.</text>
</comment>
<gene>
    <name evidence="9" type="ORF">BAA01_14900</name>
</gene>
<dbReference type="PIRSF" id="PIRSF003107">
    <property type="entry name" value="PhoU"/>
    <property type="match status" value="1"/>
</dbReference>
<evidence type="ECO:0000256" key="2">
    <source>
        <dbReference type="ARBA" id="ARBA00008107"/>
    </source>
</evidence>
<comment type="similarity">
    <text evidence="2 7">Belongs to the PhoU family.</text>
</comment>
<dbReference type="NCBIfam" id="TIGR02135">
    <property type="entry name" value="phoU_full"/>
    <property type="match status" value="1"/>
</dbReference>
<reference evidence="10" key="1">
    <citation type="submission" date="2016-06" db="EMBL/GenBank/DDBJ databases">
        <authorList>
            <person name="Nascimento L."/>
            <person name="Pereira R.V."/>
            <person name="Martins L.F."/>
            <person name="Quaggio R.B."/>
            <person name="Silva A.M."/>
            <person name="Setubal J.C."/>
        </authorList>
    </citation>
    <scope>NUCLEOTIDE SEQUENCE [LARGE SCALE GENOMIC DNA]</scope>
</reference>
<keyword evidence="6 7" id="KW-0592">Phosphate transport</keyword>
<dbReference type="GO" id="GO:0030643">
    <property type="term" value="P:intracellular phosphate ion homeostasis"/>
    <property type="evidence" value="ECO:0007669"/>
    <property type="project" value="InterPro"/>
</dbReference>
<dbReference type="FunFam" id="1.20.58.220:FF:000004">
    <property type="entry name" value="Phosphate-specific transport system accessory protein PhoU"/>
    <property type="match status" value="1"/>
</dbReference>
<evidence type="ECO:0000256" key="5">
    <source>
        <dbReference type="ARBA" id="ARBA00022490"/>
    </source>
</evidence>
<evidence type="ECO:0000256" key="6">
    <source>
        <dbReference type="ARBA" id="ARBA00022592"/>
    </source>
</evidence>